<sequence length="1032" mass="116603">MADLFCDEMELDLAQSWEMVECGICADDVPTRNSFRIVPTEDRVCGSCFEDGVKQLFKDALMYEHAYPVKWGSTTVNPHDFAQYMEPGFIMKWIFRLREYERPRNEKVYCSHLVLSDDNSPVALKEVEILSAVDDEKSMHECGSFLGGTLPITSAISTYACVTCQGSTCGICSSSFFDNPLQHVCIDAEDTLVVADDPFKDMKRGEEIQICPTCEAPTQLKDGCNYITCKCRSCFCYCCAETLPPKEEQTDHFLVGKPCPKWNKKGASNARHEPNPVVLAFRSASHRLDSQTKGLILVYDELQPQALEKALSDPDQASRLAWAGLGRLTAELRYTLQSHFIIDLLPKQSRHFQQVRDAYLRSYHEINVLVTEIKRITTVEHQAMEMAIATGQALVHERHEALVKCLDESIATLTTEEEAQARRQTYLTELRRRFRLDPEINLAIRNTTRVMSEARAKETQDSANAEVWSAIVRLVDALNAALQVPVQIEIPPMTLATLKSLRTTYSTKGEIVQKQLAAVASQGIVQLDKGLVAALSVYQTKHEVFSKELDRRINDMVAQDIIDSVYKRDSRTIQLVEDVLQLRDDALADVGPHPANTHMHRHISALSTKVTEGLKLQHATEHLASLPVETLVSYRFSYLDQHVSLSETVKAIATQAYVKPDAPPSRSFNREKWAMALAAYHARHHPFMARIDHVILLGRVREVLDATIPAWRKLSTEPLQAIGSHKFKAEAYWGLDGQTQQPTVTAMWCNVADVSTQLLRLLQMQLFDSSSQPLKSLVLFRALYQQLHYLMESLISRLNLGPSSRHLDVSVRTALIHAYSAARQHHDSFVDRLDSGITTGKPDGILPKWPVKQFSLGHSEAAHSFDVQQSTRSLQVPIPFRKPLLDGLSWTVDTKETKNLLAALAEANKNAEAAAKLRPKTATTMRLSQDLARLLSGALEFQHRLTEDDRFRPQEQTLLRCQIMHVNINRKAVEFIASARPRHGPELGKMLKGVFREYQARHKIFMQRLEDINAERKRELSASEQAIWKHRG</sequence>
<dbReference type="Proteomes" id="UP001310594">
    <property type="component" value="Unassembled WGS sequence"/>
</dbReference>
<dbReference type="EMBL" id="JAVRQU010000007">
    <property type="protein sequence ID" value="KAK5700954.1"/>
    <property type="molecule type" value="Genomic_DNA"/>
</dbReference>
<evidence type="ECO:0000313" key="2">
    <source>
        <dbReference type="Proteomes" id="UP001310594"/>
    </source>
</evidence>
<name>A0AAN7VSD2_9PEZI</name>
<organism evidence="1 2">
    <name type="scientific">Elasticomyces elasticus</name>
    <dbReference type="NCBI Taxonomy" id="574655"/>
    <lineage>
        <taxon>Eukaryota</taxon>
        <taxon>Fungi</taxon>
        <taxon>Dikarya</taxon>
        <taxon>Ascomycota</taxon>
        <taxon>Pezizomycotina</taxon>
        <taxon>Dothideomycetes</taxon>
        <taxon>Dothideomycetidae</taxon>
        <taxon>Mycosphaerellales</taxon>
        <taxon>Teratosphaeriaceae</taxon>
        <taxon>Elasticomyces</taxon>
    </lineage>
</organism>
<dbReference type="SUPFAM" id="SSF57850">
    <property type="entry name" value="RING/U-box"/>
    <property type="match status" value="1"/>
</dbReference>
<protein>
    <recommendedName>
        <fullName evidence="3">RING-type domain-containing protein</fullName>
    </recommendedName>
</protein>
<proteinExistence type="predicted"/>
<accession>A0AAN7VSD2</accession>
<gene>
    <name evidence="1" type="ORF">LTR97_005472</name>
</gene>
<comment type="caution">
    <text evidence="1">The sequence shown here is derived from an EMBL/GenBank/DDBJ whole genome shotgun (WGS) entry which is preliminary data.</text>
</comment>
<evidence type="ECO:0000313" key="1">
    <source>
        <dbReference type="EMBL" id="KAK5700954.1"/>
    </source>
</evidence>
<dbReference type="Gene3D" id="1.20.120.1750">
    <property type="match status" value="1"/>
</dbReference>
<evidence type="ECO:0008006" key="3">
    <source>
        <dbReference type="Google" id="ProtNLM"/>
    </source>
</evidence>
<dbReference type="CDD" id="cd22584">
    <property type="entry name" value="Rcat_RBR_unk"/>
    <property type="match status" value="1"/>
</dbReference>
<dbReference type="AlphaFoldDB" id="A0AAN7VSD2"/>
<reference evidence="1" key="1">
    <citation type="submission" date="2023-08" db="EMBL/GenBank/DDBJ databases">
        <title>Black Yeasts Isolated from many extreme environments.</title>
        <authorList>
            <person name="Coleine C."/>
            <person name="Stajich J.E."/>
            <person name="Selbmann L."/>
        </authorList>
    </citation>
    <scope>NUCLEOTIDE SEQUENCE</scope>
    <source>
        <strain evidence="1">CCFEE 5810</strain>
    </source>
</reference>